<dbReference type="AlphaFoldDB" id="R1GUS8"/>
<accession>R1GUS8</accession>
<dbReference type="KEGG" id="npa:UCRNP2_1163"/>
<evidence type="ECO:0000313" key="2">
    <source>
        <dbReference type="Proteomes" id="UP000013521"/>
    </source>
</evidence>
<name>R1GUS8_BOTPV</name>
<evidence type="ECO:0000313" key="1">
    <source>
        <dbReference type="EMBL" id="EOD52066.1"/>
    </source>
</evidence>
<dbReference type="EMBL" id="KB915786">
    <property type="protein sequence ID" value="EOD52066.1"/>
    <property type="molecule type" value="Genomic_DNA"/>
</dbReference>
<protein>
    <submittedName>
        <fullName evidence="1">Uncharacterized protein</fullName>
    </submittedName>
</protein>
<dbReference type="Proteomes" id="UP000013521">
    <property type="component" value="Unassembled WGS sequence"/>
</dbReference>
<dbReference type="PANTHER" id="PTHR38790">
    <property type="entry name" value="2EXR DOMAIN-CONTAINING PROTEIN-RELATED"/>
    <property type="match status" value="1"/>
</dbReference>
<sequence length="266" mass="28916">MSQVLSLQLQEYATAEPTATTTPQPFRFLSFPKDVRSEIYNAALVGHDSRRRNYIRITTLEPATIGPRAPPRVARRKKPGAAPLAAALLRTSREVHGEAAPHLYRENVFAFRDAAALGRFRRTIGAANARWLRAVAFSNLGGLAGFAERARCAADPRLLAGCDDARAAAFAGMGGLDRVELRWVPWGNDLTPDLAAHCLFFCARGWVDAVGRETGDVFAAVERVFVQPTAELVGTGFLGEMKLCLRRLIESTGGGHTAAVDEEIDE</sequence>
<reference evidence="2" key="1">
    <citation type="journal article" date="2013" name="Genome Announc.">
        <title>Draft genome sequence of Neofusicoccum parvum isolate UCR-NP2, a fungal vascular pathogen associated with grapevine cankers.</title>
        <authorList>
            <person name="Blanco-Ulate B."/>
            <person name="Rolshausen P."/>
            <person name="Cantu D."/>
        </authorList>
    </citation>
    <scope>NUCLEOTIDE SEQUENCE [LARGE SCALE GENOMIC DNA]</scope>
    <source>
        <strain evidence="2">UCR-NP2</strain>
    </source>
</reference>
<dbReference type="HOGENOM" id="CLU_1045838_0_0_1"/>
<organism evidence="1 2">
    <name type="scientific">Botryosphaeria parva (strain UCR-NP2)</name>
    <name type="common">Grapevine canker fungus</name>
    <name type="synonym">Neofusicoccum parvum</name>
    <dbReference type="NCBI Taxonomy" id="1287680"/>
    <lineage>
        <taxon>Eukaryota</taxon>
        <taxon>Fungi</taxon>
        <taxon>Dikarya</taxon>
        <taxon>Ascomycota</taxon>
        <taxon>Pezizomycotina</taxon>
        <taxon>Dothideomycetes</taxon>
        <taxon>Dothideomycetes incertae sedis</taxon>
        <taxon>Botryosphaeriales</taxon>
        <taxon>Botryosphaeriaceae</taxon>
        <taxon>Neofusicoccum</taxon>
    </lineage>
</organism>
<gene>
    <name evidence="1" type="ORF">UCRNP2_1163</name>
</gene>
<proteinExistence type="predicted"/>
<dbReference type="eggNOG" id="ENOG502SVRG">
    <property type="taxonomic scope" value="Eukaryota"/>
</dbReference>
<dbReference type="OrthoDB" id="10646329at2759"/>